<dbReference type="Pfam" id="PF00111">
    <property type="entry name" value="Fer2"/>
    <property type="match status" value="1"/>
</dbReference>
<dbReference type="Gene3D" id="3.40.50.80">
    <property type="entry name" value="Nucleotide-binding domain of ferredoxin-NADP reductase (FNR) module"/>
    <property type="match status" value="1"/>
</dbReference>
<dbReference type="EMBL" id="VDMP01000014">
    <property type="protein sequence ID" value="TNM48219.1"/>
    <property type="molecule type" value="Genomic_DNA"/>
</dbReference>
<dbReference type="Gene3D" id="3.10.20.30">
    <property type="match status" value="1"/>
</dbReference>
<keyword evidence="6" id="KW-0560">Oxidoreductase</keyword>
<evidence type="ECO:0000256" key="4">
    <source>
        <dbReference type="ARBA" id="ARBA00022723"/>
    </source>
</evidence>
<dbReference type="CDD" id="cd06216">
    <property type="entry name" value="FNR_iron_sulfur_binding_2"/>
    <property type="match status" value="1"/>
</dbReference>
<comment type="caution">
    <text evidence="10">The sequence shown here is derived from an EMBL/GenBank/DDBJ whole genome shotgun (WGS) entry which is preliminary data.</text>
</comment>
<keyword evidence="2" id="KW-0285">Flavoprotein</keyword>
<sequence length="391" mass="41521">MDWESRDVSTTTAAPSAAARTGRLRTGLRSLLDAAVTPLSVDDLLDHFAPLRPGAAVGLQGRIVEVQQETADAATLVIKPGRDWAGHIPGQYVRVGVDVDGVRLWRTYSLTHGPRRDGHISITVKAIPDGAVSQYLVHRARAGQMVQLAQAEGDFVLAPAQPGTRHRLLLVTAGSGITPVIGMLRNLYSRNEDSDNLARAAYDIVLVHSAMARDEVIFGAELRAHADAGRLRLIERHTDTDGLLTTADLEAEVPDLAERTAYACGPAGLLDTLEAYYDERRLTLHTERFRPAVVDVDAEGGTLTFAGASATTVETDGSVPILDAAESAGVLMPSGCRMGICMGCVLPMKSGAVRDLRTGELTVAVPGETHPDGVKIQTCISAAAGDCTLDH</sequence>
<dbReference type="InterPro" id="IPR001041">
    <property type="entry name" value="2Fe-2S_ferredoxin-type"/>
</dbReference>
<comment type="cofactor">
    <cofactor evidence="1">
        <name>FAD</name>
        <dbReference type="ChEBI" id="CHEBI:57692"/>
    </cofactor>
</comment>
<dbReference type="Pfam" id="PF00175">
    <property type="entry name" value="NAD_binding_1"/>
    <property type="match status" value="1"/>
</dbReference>
<evidence type="ECO:0000259" key="9">
    <source>
        <dbReference type="PROSITE" id="PS51384"/>
    </source>
</evidence>
<dbReference type="Gene3D" id="2.40.30.10">
    <property type="entry name" value="Translation factors"/>
    <property type="match status" value="1"/>
</dbReference>
<dbReference type="PROSITE" id="PS51384">
    <property type="entry name" value="FAD_FR"/>
    <property type="match status" value="1"/>
</dbReference>
<dbReference type="PANTHER" id="PTHR47354">
    <property type="entry name" value="NADH OXIDOREDUCTASE HCR"/>
    <property type="match status" value="1"/>
</dbReference>
<keyword evidence="7" id="KW-0408">Iron</keyword>
<dbReference type="SUPFAM" id="SSF63380">
    <property type="entry name" value="Riboflavin synthase domain-like"/>
    <property type="match status" value="1"/>
</dbReference>
<dbReference type="CDD" id="cd00207">
    <property type="entry name" value="fer2"/>
    <property type="match status" value="1"/>
</dbReference>
<dbReference type="GO" id="GO:0046872">
    <property type="term" value="F:metal ion binding"/>
    <property type="evidence" value="ECO:0007669"/>
    <property type="project" value="UniProtKB-KW"/>
</dbReference>
<dbReference type="InterPro" id="IPR039261">
    <property type="entry name" value="FNR_nucleotide-bd"/>
</dbReference>
<evidence type="ECO:0000256" key="1">
    <source>
        <dbReference type="ARBA" id="ARBA00001974"/>
    </source>
</evidence>
<name>A0A5C4WLM0_9ACTN</name>
<dbReference type="PRINTS" id="PR00410">
    <property type="entry name" value="PHEHYDRXLASE"/>
</dbReference>
<accession>A0A5C4WLM0</accession>
<reference evidence="10 11" key="1">
    <citation type="journal article" date="2016" name="Int. J. Syst. Evol. Microbiol.">
        <title>Nocardioides albidus sp. nov., an actinobacterium isolated from garden soil.</title>
        <authorList>
            <person name="Singh H."/>
            <person name="Du J."/>
            <person name="Trinh H."/>
            <person name="Won K."/>
            <person name="Yang J.E."/>
            <person name="Yin C."/>
            <person name="Kook M."/>
            <person name="Yi T.H."/>
        </authorList>
    </citation>
    <scope>NUCLEOTIDE SEQUENCE [LARGE SCALE GENOMIC DNA]</scope>
    <source>
        <strain evidence="10 11">CCTCC AB 2015297</strain>
    </source>
</reference>
<gene>
    <name evidence="10" type="ORF">FHP29_02745</name>
</gene>
<dbReference type="InterPro" id="IPR036010">
    <property type="entry name" value="2Fe-2S_ferredoxin-like_sf"/>
</dbReference>
<dbReference type="InterPro" id="IPR017938">
    <property type="entry name" value="Riboflavin_synthase-like_b-brl"/>
</dbReference>
<evidence type="ECO:0000256" key="5">
    <source>
        <dbReference type="ARBA" id="ARBA00022827"/>
    </source>
</evidence>
<keyword evidence="4" id="KW-0479">Metal-binding</keyword>
<dbReference type="GO" id="GO:0016491">
    <property type="term" value="F:oxidoreductase activity"/>
    <property type="evidence" value="ECO:0007669"/>
    <property type="project" value="UniProtKB-KW"/>
</dbReference>
<dbReference type="InterPro" id="IPR001433">
    <property type="entry name" value="OxRdtase_FAD/NAD-bd"/>
</dbReference>
<evidence type="ECO:0000313" key="10">
    <source>
        <dbReference type="EMBL" id="TNM48219.1"/>
    </source>
</evidence>
<evidence type="ECO:0000256" key="8">
    <source>
        <dbReference type="ARBA" id="ARBA00023014"/>
    </source>
</evidence>
<evidence type="ECO:0000256" key="2">
    <source>
        <dbReference type="ARBA" id="ARBA00022630"/>
    </source>
</evidence>
<dbReference type="InterPro" id="IPR050415">
    <property type="entry name" value="MRET"/>
</dbReference>
<evidence type="ECO:0000256" key="6">
    <source>
        <dbReference type="ARBA" id="ARBA00023002"/>
    </source>
</evidence>
<evidence type="ECO:0000313" key="11">
    <source>
        <dbReference type="Proteomes" id="UP000313231"/>
    </source>
</evidence>
<dbReference type="AlphaFoldDB" id="A0A5C4WLM0"/>
<dbReference type="Proteomes" id="UP000313231">
    <property type="component" value="Unassembled WGS sequence"/>
</dbReference>
<keyword evidence="8" id="KW-0411">Iron-sulfur</keyword>
<organism evidence="10 11">
    <name type="scientific">Nocardioides albidus</name>
    <dbReference type="NCBI Taxonomy" id="1517589"/>
    <lineage>
        <taxon>Bacteria</taxon>
        <taxon>Bacillati</taxon>
        <taxon>Actinomycetota</taxon>
        <taxon>Actinomycetes</taxon>
        <taxon>Propionibacteriales</taxon>
        <taxon>Nocardioidaceae</taxon>
        <taxon>Nocardioides</taxon>
    </lineage>
</organism>
<feature type="domain" description="FAD-binding FR-type" evidence="9">
    <location>
        <begin position="56"/>
        <end position="158"/>
    </location>
</feature>
<keyword evidence="5" id="KW-0274">FAD</keyword>
<dbReference type="InterPro" id="IPR017927">
    <property type="entry name" value="FAD-bd_FR_type"/>
</dbReference>
<dbReference type="SUPFAM" id="SSF54292">
    <property type="entry name" value="2Fe-2S ferredoxin-like"/>
    <property type="match status" value="1"/>
</dbReference>
<keyword evidence="3" id="KW-0001">2Fe-2S</keyword>
<dbReference type="GO" id="GO:0051537">
    <property type="term" value="F:2 iron, 2 sulfur cluster binding"/>
    <property type="evidence" value="ECO:0007669"/>
    <property type="project" value="UniProtKB-KW"/>
</dbReference>
<dbReference type="InterPro" id="IPR008333">
    <property type="entry name" value="Cbr1-like_FAD-bd_dom"/>
</dbReference>
<dbReference type="OrthoDB" id="9796486at2"/>
<dbReference type="InterPro" id="IPR012675">
    <property type="entry name" value="Beta-grasp_dom_sf"/>
</dbReference>
<dbReference type="PANTHER" id="PTHR47354:SF6">
    <property type="entry name" value="NADH OXIDOREDUCTASE HCR"/>
    <property type="match status" value="1"/>
</dbReference>
<protein>
    <submittedName>
        <fullName evidence="10">Ferredoxin reductase</fullName>
    </submittedName>
</protein>
<evidence type="ECO:0000256" key="3">
    <source>
        <dbReference type="ARBA" id="ARBA00022714"/>
    </source>
</evidence>
<dbReference type="Pfam" id="PF00970">
    <property type="entry name" value="FAD_binding_6"/>
    <property type="match status" value="1"/>
</dbReference>
<keyword evidence="11" id="KW-1185">Reference proteome</keyword>
<proteinExistence type="predicted"/>
<evidence type="ECO:0000256" key="7">
    <source>
        <dbReference type="ARBA" id="ARBA00023004"/>
    </source>
</evidence>
<dbReference type="SUPFAM" id="SSF52343">
    <property type="entry name" value="Ferredoxin reductase-like, C-terminal NADP-linked domain"/>
    <property type="match status" value="1"/>
</dbReference>